<dbReference type="PANTHER" id="PTHR11941">
    <property type="entry name" value="ENOYL-COA HYDRATASE-RELATED"/>
    <property type="match status" value="1"/>
</dbReference>
<dbReference type="PANTHER" id="PTHR11941:SF54">
    <property type="entry name" value="ENOYL-COA HYDRATASE, MITOCHONDRIAL"/>
    <property type="match status" value="1"/>
</dbReference>
<dbReference type="Gene3D" id="1.10.12.10">
    <property type="entry name" value="Lyase 2-enoyl-coa Hydratase, Chain A, domain 2"/>
    <property type="match status" value="1"/>
</dbReference>
<dbReference type="CDD" id="cd06558">
    <property type="entry name" value="crotonase-like"/>
    <property type="match status" value="1"/>
</dbReference>
<reference evidence="5" key="1">
    <citation type="journal article" date="2019" name="Int. J. Syst. Evol. Microbiol.">
        <title>The Global Catalogue of Microorganisms (GCM) 10K type strain sequencing project: providing services to taxonomists for standard genome sequencing and annotation.</title>
        <authorList>
            <consortium name="The Broad Institute Genomics Platform"/>
            <consortium name="The Broad Institute Genome Sequencing Center for Infectious Disease"/>
            <person name="Wu L."/>
            <person name="Ma J."/>
        </authorList>
    </citation>
    <scope>NUCLEOTIDE SEQUENCE [LARGE SCALE GENOMIC DNA]</scope>
    <source>
        <strain evidence="5">JCM 17858</strain>
    </source>
</reference>
<comment type="similarity">
    <text evidence="1 3">Belongs to the enoyl-CoA hydratase/isomerase family.</text>
</comment>
<evidence type="ECO:0000313" key="4">
    <source>
        <dbReference type="EMBL" id="GAA4520092.1"/>
    </source>
</evidence>
<dbReference type="SUPFAM" id="SSF52096">
    <property type="entry name" value="ClpP/crotonase"/>
    <property type="match status" value="1"/>
</dbReference>
<dbReference type="InterPro" id="IPR014748">
    <property type="entry name" value="Enoyl-CoA_hydra_C"/>
</dbReference>
<protein>
    <submittedName>
        <fullName evidence="4">Enoyl-CoA hydratase-related protein</fullName>
    </submittedName>
</protein>
<accession>A0ABP8R762</accession>
<dbReference type="Proteomes" id="UP001500394">
    <property type="component" value="Unassembled WGS sequence"/>
</dbReference>
<sequence>MNTFNNITIDKDGKTAVVTINRPSKMNALNAATLSEIAQAFHVLEADNEVRGIILTGAGEKAFVAGADIQEFVHLNKEEATQLSRRGHEEVMNVIYNFRKPVIAAINGFALGGGLELALACHLRIAVESAKVGLPEVSLGIIPGYGGTQRLTALVGRGKALEMIMTGDMITATEAYQWGVLNHVVTEAEDLLPKAKSILERTYLRSATAIGAAIEAVNAGIQDSAVGSEAEIRLFGECFGSEDMKEGVAAFLEKRQPNF</sequence>
<proteinExistence type="inferred from homology"/>
<evidence type="ECO:0000256" key="1">
    <source>
        <dbReference type="ARBA" id="ARBA00005254"/>
    </source>
</evidence>
<dbReference type="EMBL" id="BAABGR010000035">
    <property type="protein sequence ID" value="GAA4520092.1"/>
    <property type="molecule type" value="Genomic_DNA"/>
</dbReference>
<name>A0ABP8R762_9SPHI</name>
<organism evidence="4 5">
    <name type="scientific">Sphingobacterium thermophilum</name>
    <dbReference type="NCBI Taxonomy" id="768534"/>
    <lineage>
        <taxon>Bacteria</taxon>
        <taxon>Pseudomonadati</taxon>
        <taxon>Bacteroidota</taxon>
        <taxon>Sphingobacteriia</taxon>
        <taxon>Sphingobacteriales</taxon>
        <taxon>Sphingobacteriaceae</taxon>
        <taxon>Sphingobacterium</taxon>
    </lineage>
</organism>
<gene>
    <name evidence="4" type="ORF">GCM10023173_24010</name>
</gene>
<dbReference type="InterPro" id="IPR018376">
    <property type="entry name" value="Enoyl-CoA_hyd/isom_CS"/>
</dbReference>
<evidence type="ECO:0000256" key="2">
    <source>
        <dbReference type="ARBA" id="ARBA00023239"/>
    </source>
</evidence>
<comment type="caution">
    <text evidence="4">The sequence shown here is derived from an EMBL/GenBank/DDBJ whole genome shotgun (WGS) entry which is preliminary data.</text>
</comment>
<dbReference type="InterPro" id="IPR001753">
    <property type="entry name" value="Enoyl-CoA_hydra/iso"/>
</dbReference>
<evidence type="ECO:0000313" key="5">
    <source>
        <dbReference type="Proteomes" id="UP001500394"/>
    </source>
</evidence>
<keyword evidence="2" id="KW-0456">Lyase</keyword>
<dbReference type="Gene3D" id="3.90.226.10">
    <property type="entry name" value="2-enoyl-CoA Hydratase, Chain A, domain 1"/>
    <property type="match status" value="1"/>
</dbReference>
<dbReference type="InterPro" id="IPR029045">
    <property type="entry name" value="ClpP/crotonase-like_dom_sf"/>
</dbReference>
<evidence type="ECO:0000256" key="3">
    <source>
        <dbReference type="RuleBase" id="RU003707"/>
    </source>
</evidence>
<dbReference type="PROSITE" id="PS00166">
    <property type="entry name" value="ENOYL_COA_HYDRATASE"/>
    <property type="match status" value="1"/>
</dbReference>
<keyword evidence="5" id="KW-1185">Reference proteome</keyword>
<dbReference type="RefSeq" id="WP_345068764.1">
    <property type="nucleotide sequence ID" value="NZ_BAABGR010000035.1"/>
</dbReference>
<dbReference type="Pfam" id="PF00378">
    <property type="entry name" value="ECH_1"/>
    <property type="match status" value="1"/>
</dbReference>